<evidence type="ECO:0000313" key="12">
    <source>
        <dbReference type="EMBL" id="TRY54412.1"/>
    </source>
</evidence>
<keyword evidence="7 9" id="KW-1015">Disulfide bond</keyword>
<comment type="subcellular location">
    <subcellularLocation>
        <location evidence="1">Membrane</location>
        <topology evidence="1">Single-pass type I membrane protein</topology>
    </subcellularLocation>
</comment>
<evidence type="ECO:0000256" key="9">
    <source>
        <dbReference type="PROSITE-ProRule" id="PRU00076"/>
    </source>
</evidence>
<evidence type="ECO:0000313" key="13">
    <source>
        <dbReference type="Proteomes" id="UP000316079"/>
    </source>
</evidence>
<keyword evidence="8" id="KW-0325">Glycoprotein</keyword>
<feature type="transmembrane region" description="Helical" evidence="10">
    <location>
        <begin position="149"/>
        <end position="171"/>
    </location>
</feature>
<evidence type="ECO:0000256" key="4">
    <source>
        <dbReference type="ARBA" id="ARBA00022989"/>
    </source>
</evidence>
<dbReference type="OrthoDB" id="9411915at2759"/>
<evidence type="ECO:0000256" key="2">
    <source>
        <dbReference type="ARBA" id="ARBA00022536"/>
    </source>
</evidence>
<dbReference type="GO" id="GO:0005615">
    <property type="term" value="C:extracellular space"/>
    <property type="evidence" value="ECO:0007669"/>
    <property type="project" value="TreeGrafter"/>
</dbReference>
<evidence type="ECO:0000256" key="8">
    <source>
        <dbReference type="ARBA" id="ARBA00023180"/>
    </source>
</evidence>
<dbReference type="AlphaFoldDB" id="A0A553MMM2"/>
<evidence type="ECO:0000256" key="6">
    <source>
        <dbReference type="ARBA" id="ARBA00023136"/>
    </source>
</evidence>
<keyword evidence="4 10" id="KW-1133">Transmembrane helix</keyword>
<comment type="caution">
    <text evidence="9">Lacks conserved residue(s) required for the propagation of feature annotation.</text>
</comment>
<dbReference type="Proteomes" id="UP000316079">
    <property type="component" value="Unassembled WGS sequence"/>
</dbReference>
<organism evidence="12 13">
    <name type="scientific">Danionella cerebrum</name>
    <dbReference type="NCBI Taxonomy" id="2873325"/>
    <lineage>
        <taxon>Eukaryota</taxon>
        <taxon>Metazoa</taxon>
        <taxon>Chordata</taxon>
        <taxon>Craniata</taxon>
        <taxon>Vertebrata</taxon>
        <taxon>Euteleostomi</taxon>
        <taxon>Actinopterygii</taxon>
        <taxon>Neopterygii</taxon>
        <taxon>Teleostei</taxon>
        <taxon>Ostariophysi</taxon>
        <taxon>Cypriniformes</taxon>
        <taxon>Danionidae</taxon>
        <taxon>Danioninae</taxon>
        <taxon>Danionella</taxon>
    </lineage>
</organism>
<proteinExistence type="predicted"/>
<dbReference type="GO" id="GO:0005154">
    <property type="term" value="F:epidermal growth factor receptor binding"/>
    <property type="evidence" value="ECO:0007669"/>
    <property type="project" value="TreeGrafter"/>
</dbReference>
<feature type="domain" description="EGF-like" evidence="11">
    <location>
        <begin position="93"/>
        <end position="133"/>
    </location>
</feature>
<comment type="caution">
    <text evidence="12">The sequence shown here is derived from an EMBL/GenBank/DDBJ whole genome shotgun (WGS) entry which is preliminary data.</text>
</comment>
<dbReference type="PANTHER" id="PTHR10740">
    <property type="entry name" value="TRANSFORMING GROWTH FACTOR ALPHA"/>
    <property type="match status" value="1"/>
</dbReference>
<evidence type="ECO:0000256" key="10">
    <source>
        <dbReference type="SAM" id="Phobius"/>
    </source>
</evidence>
<evidence type="ECO:0000256" key="3">
    <source>
        <dbReference type="ARBA" id="ARBA00022692"/>
    </source>
</evidence>
<dbReference type="EMBL" id="SRMA01027345">
    <property type="protein sequence ID" value="TRY54412.1"/>
    <property type="molecule type" value="Genomic_DNA"/>
</dbReference>
<dbReference type="PROSITE" id="PS00022">
    <property type="entry name" value="EGF_1"/>
    <property type="match status" value="1"/>
</dbReference>
<keyword evidence="3 10" id="KW-0812">Transmembrane</keyword>
<sequence>MRRAIQNGINDEEMVFHLKTRSLTTKEEQKHHLTQEMDNNGLHFQGLGVILGVVLLSGFGHTAEKSDNALIKSSTHSLLFRNGSRRQPRVQALRKTCSPENEAFCLNGVCSYVSELNVTMCRCHKNFTGQRCELALMYVSHRFSSPEEVIAITCGVLLFMGIIIAVVYFCLRKRCRSSPPYKNTLNLENVI</sequence>
<keyword evidence="13" id="KW-1185">Reference proteome</keyword>
<dbReference type="InterPro" id="IPR000742">
    <property type="entry name" value="EGF"/>
</dbReference>
<feature type="disulfide bond" evidence="9">
    <location>
        <begin position="123"/>
        <end position="132"/>
    </location>
</feature>
<dbReference type="Gene3D" id="2.10.25.10">
    <property type="entry name" value="Laminin"/>
    <property type="match status" value="1"/>
</dbReference>
<protein>
    <recommendedName>
        <fullName evidence="11">EGF-like domain-containing protein</fullName>
    </recommendedName>
</protein>
<evidence type="ECO:0000256" key="5">
    <source>
        <dbReference type="ARBA" id="ARBA00023030"/>
    </source>
</evidence>
<dbReference type="GO" id="GO:0045840">
    <property type="term" value="P:positive regulation of mitotic nuclear division"/>
    <property type="evidence" value="ECO:0007669"/>
    <property type="project" value="TreeGrafter"/>
</dbReference>
<keyword evidence="6 10" id="KW-0472">Membrane</keyword>
<dbReference type="SUPFAM" id="SSF57196">
    <property type="entry name" value="EGF/Laminin"/>
    <property type="match status" value="1"/>
</dbReference>
<evidence type="ECO:0000256" key="7">
    <source>
        <dbReference type="ARBA" id="ARBA00023157"/>
    </source>
</evidence>
<name>A0A553MMM2_9TELE</name>
<dbReference type="PROSITE" id="PS50026">
    <property type="entry name" value="EGF_3"/>
    <property type="match status" value="1"/>
</dbReference>
<accession>A0A553MMM2</accession>
<dbReference type="GO" id="GO:0016020">
    <property type="term" value="C:membrane"/>
    <property type="evidence" value="ECO:0007669"/>
    <property type="project" value="UniProtKB-SubCell"/>
</dbReference>
<dbReference type="PANTHER" id="PTHR10740:SF10">
    <property type="entry name" value="EPIGEN"/>
    <property type="match status" value="1"/>
</dbReference>
<gene>
    <name evidence="12" type="ORF">DNTS_023686</name>
</gene>
<evidence type="ECO:0000259" key="11">
    <source>
        <dbReference type="PROSITE" id="PS50026"/>
    </source>
</evidence>
<reference evidence="12 13" key="1">
    <citation type="journal article" date="2019" name="Sci. Data">
        <title>Hybrid genome assembly and annotation of Danionella translucida.</title>
        <authorList>
            <person name="Kadobianskyi M."/>
            <person name="Schulze L."/>
            <person name="Schuelke M."/>
            <person name="Judkewitz B."/>
        </authorList>
    </citation>
    <scope>NUCLEOTIDE SEQUENCE [LARGE SCALE GENOMIC DNA]</scope>
    <source>
        <strain evidence="12 13">Bolton</strain>
    </source>
</reference>
<evidence type="ECO:0000256" key="1">
    <source>
        <dbReference type="ARBA" id="ARBA00004479"/>
    </source>
</evidence>
<dbReference type="GO" id="GO:0007173">
    <property type="term" value="P:epidermal growth factor receptor signaling pathway"/>
    <property type="evidence" value="ECO:0007669"/>
    <property type="project" value="TreeGrafter"/>
</dbReference>
<keyword evidence="5" id="KW-0339">Growth factor</keyword>
<keyword evidence="2 9" id="KW-0245">EGF-like domain</keyword>
<dbReference type="GO" id="GO:0008284">
    <property type="term" value="P:positive regulation of cell population proliferation"/>
    <property type="evidence" value="ECO:0007669"/>
    <property type="project" value="TreeGrafter"/>
</dbReference>
<dbReference type="GO" id="GO:0008083">
    <property type="term" value="F:growth factor activity"/>
    <property type="evidence" value="ECO:0007669"/>
    <property type="project" value="UniProtKB-KW"/>
</dbReference>